<evidence type="ECO:0000313" key="1">
    <source>
        <dbReference type="EMBL" id="KRY88194.1"/>
    </source>
</evidence>
<keyword evidence="2" id="KW-1185">Reference proteome</keyword>
<sequence>MGVLNYRNESTLVPYQESFGWAAFLSIKINIVTTLEAIDSTKTAQYAMKLLIYDRGQHEADRGRHEAELWNEDIRYMRFPKGPNSVSLG</sequence>
<dbReference type="EMBL" id="JYDT01000045">
    <property type="protein sequence ID" value="KRY88194.1"/>
    <property type="molecule type" value="Genomic_DNA"/>
</dbReference>
<comment type="caution">
    <text evidence="1">The sequence shown here is derived from an EMBL/GenBank/DDBJ whole genome shotgun (WGS) entry which is preliminary data.</text>
</comment>
<proteinExistence type="predicted"/>
<organism evidence="1 2">
    <name type="scientific">Trichinella pseudospiralis</name>
    <name type="common">Parasitic roundworm</name>
    <dbReference type="NCBI Taxonomy" id="6337"/>
    <lineage>
        <taxon>Eukaryota</taxon>
        <taxon>Metazoa</taxon>
        <taxon>Ecdysozoa</taxon>
        <taxon>Nematoda</taxon>
        <taxon>Enoplea</taxon>
        <taxon>Dorylaimia</taxon>
        <taxon>Trichinellida</taxon>
        <taxon>Trichinellidae</taxon>
        <taxon>Trichinella</taxon>
    </lineage>
</organism>
<name>A0A0V1FQE2_TRIPS</name>
<dbReference type="AlphaFoldDB" id="A0A0V1FQE2"/>
<dbReference type="OrthoDB" id="5929741at2759"/>
<dbReference type="Proteomes" id="UP000054995">
    <property type="component" value="Unassembled WGS sequence"/>
</dbReference>
<reference evidence="1 2" key="1">
    <citation type="submission" date="2015-01" db="EMBL/GenBank/DDBJ databases">
        <title>Evolution of Trichinella species and genotypes.</title>
        <authorList>
            <person name="Korhonen P.K."/>
            <person name="Edoardo P."/>
            <person name="Giuseppe L.R."/>
            <person name="Gasser R.B."/>
        </authorList>
    </citation>
    <scope>NUCLEOTIDE SEQUENCE [LARGE SCALE GENOMIC DNA]</scope>
    <source>
        <strain evidence="1">ISS470</strain>
    </source>
</reference>
<accession>A0A0V1FQE2</accession>
<protein>
    <submittedName>
        <fullName evidence="1">Uncharacterized protein</fullName>
    </submittedName>
</protein>
<evidence type="ECO:0000313" key="2">
    <source>
        <dbReference type="Proteomes" id="UP000054995"/>
    </source>
</evidence>
<gene>
    <name evidence="1" type="ORF">T4D_16040</name>
</gene>